<gene>
    <name evidence="3" type="ORF">PCL_11297</name>
    <name evidence="2" type="ORF">Purlil1_5245</name>
</gene>
<reference evidence="3" key="1">
    <citation type="submission" date="2015-05" db="EMBL/GenBank/DDBJ databases">
        <authorList>
            <person name="Wang D.B."/>
            <person name="Wang M."/>
        </authorList>
    </citation>
    <scope>NUCLEOTIDE SEQUENCE</scope>
    <source>
        <strain evidence="3">36-1</strain>
    </source>
</reference>
<organism evidence="3 4">
    <name type="scientific">Purpureocillium lilacinum</name>
    <name type="common">Paecilomyces lilacinus</name>
    <dbReference type="NCBI Taxonomy" id="33203"/>
    <lineage>
        <taxon>Eukaryota</taxon>
        <taxon>Fungi</taxon>
        <taxon>Dikarya</taxon>
        <taxon>Ascomycota</taxon>
        <taxon>Pezizomycotina</taxon>
        <taxon>Sordariomycetes</taxon>
        <taxon>Hypocreomycetidae</taxon>
        <taxon>Hypocreales</taxon>
        <taxon>Ophiocordycipitaceae</taxon>
        <taxon>Purpureocillium</taxon>
    </lineage>
</organism>
<evidence type="ECO:0000313" key="5">
    <source>
        <dbReference type="Proteomes" id="UP001287286"/>
    </source>
</evidence>
<evidence type="ECO:0000313" key="4">
    <source>
        <dbReference type="Proteomes" id="UP000245956"/>
    </source>
</evidence>
<keyword evidence="5" id="KW-1185">Reference proteome</keyword>
<dbReference type="Proteomes" id="UP000245956">
    <property type="component" value="Unassembled WGS sequence"/>
</dbReference>
<protein>
    <submittedName>
        <fullName evidence="3">Uncharacterized protein</fullName>
    </submittedName>
</protein>
<dbReference type="EMBL" id="JAWRVI010000015">
    <property type="protein sequence ID" value="KAK4090573.1"/>
    <property type="molecule type" value="Genomic_DNA"/>
</dbReference>
<reference evidence="2 5" key="4">
    <citation type="journal article" date="2024" name="Microbiol. Resour. Announc.">
        <title>Genome annotations for the ascomycete fungi Trichoderma harzianum, Trichoderma aggressivum, and Purpureocillium lilacinum.</title>
        <authorList>
            <person name="Beijen E.P.W."/>
            <person name="Ohm R.A."/>
        </authorList>
    </citation>
    <scope>NUCLEOTIDE SEQUENCE [LARGE SCALE GENOMIC DNA]</scope>
    <source>
        <strain evidence="2 5">CBS 150709</strain>
    </source>
</reference>
<sequence length="250" mass="26356">MGALVSFTARHPSLVREGVSASPSPVTGHTSSGPYLTYKAPFSQWQAGARSIRRVVQSARTTHILLLLLLVLLRNSDLTRMIDLAAHHYPPAVVRIAAAASSSSGTSSTRSSSGSSPHARTAPHRNLRMHLASRIAHLACSASWLAGWMARPICPRGGGGGCSSTPPLHAAANQSPAALPVVPTNGLTSQISRIPSHPFTDPGPRRAPFWPPLVQEQPRDGVSTLKTNLVSSSPMASHRFGRALADVTVT</sequence>
<comment type="caution">
    <text evidence="3">The sequence shown here is derived from an EMBL/GenBank/DDBJ whole genome shotgun (WGS) entry which is preliminary data.</text>
</comment>
<feature type="region of interest" description="Disordered" evidence="1">
    <location>
        <begin position="103"/>
        <end position="122"/>
    </location>
</feature>
<name>A0A2U3DPW7_PURLI</name>
<evidence type="ECO:0000313" key="2">
    <source>
        <dbReference type="EMBL" id="KAK4090573.1"/>
    </source>
</evidence>
<evidence type="ECO:0000313" key="3">
    <source>
        <dbReference type="EMBL" id="PWI64294.1"/>
    </source>
</evidence>
<feature type="compositionally biased region" description="Low complexity" evidence="1">
    <location>
        <begin position="103"/>
        <end position="116"/>
    </location>
</feature>
<evidence type="ECO:0000256" key="1">
    <source>
        <dbReference type="SAM" id="MobiDB-lite"/>
    </source>
</evidence>
<dbReference type="AlphaFoldDB" id="A0A2U3DPW7"/>
<proteinExistence type="predicted"/>
<accession>A0A2U3DPW7</accession>
<reference evidence="2" key="3">
    <citation type="submission" date="2023-11" db="EMBL/GenBank/DDBJ databases">
        <authorList>
            <person name="Beijen E."/>
            <person name="Ohm R.A."/>
        </authorList>
    </citation>
    <scope>NUCLEOTIDE SEQUENCE</scope>
    <source>
        <strain evidence="2">CBS 150709</strain>
    </source>
</reference>
<dbReference type="Proteomes" id="UP001287286">
    <property type="component" value="Unassembled WGS sequence"/>
</dbReference>
<dbReference type="EMBL" id="LCWV01000073">
    <property type="protein sequence ID" value="PWI64294.1"/>
    <property type="molecule type" value="Genomic_DNA"/>
</dbReference>
<reference evidence="3 4" key="2">
    <citation type="journal article" date="2016" name="Front. Microbiol.">
        <title>Genome and transcriptome sequences reveal the specific parasitism of the nematophagous Purpureocillium lilacinum 36-1.</title>
        <authorList>
            <person name="Xie J."/>
            <person name="Li S."/>
            <person name="Mo C."/>
            <person name="Xiao X."/>
            <person name="Peng D."/>
            <person name="Wang G."/>
            <person name="Xiao Y."/>
        </authorList>
    </citation>
    <scope>NUCLEOTIDE SEQUENCE [LARGE SCALE GENOMIC DNA]</scope>
    <source>
        <strain evidence="3 4">36-1</strain>
    </source>
</reference>